<keyword evidence="9" id="KW-1185">Reference proteome</keyword>
<dbReference type="Gene3D" id="3.40.50.410">
    <property type="entry name" value="von Willebrand factor, type A domain"/>
    <property type="match status" value="1"/>
</dbReference>
<evidence type="ECO:0000256" key="5">
    <source>
        <dbReference type="SAM" id="SignalP"/>
    </source>
</evidence>
<dbReference type="EMBL" id="AP026709">
    <property type="protein sequence ID" value="BDQ37534.1"/>
    <property type="molecule type" value="Genomic_DNA"/>
</dbReference>
<feature type="signal peptide" evidence="5">
    <location>
        <begin position="1"/>
        <end position="23"/>
    </location>
</feature>
<dbReference type="Proteomes" id="UP001317742">
    <property type="component" value="Chromosome"/>
</dbReference>
<accession>A0ABN6S2U6</accession>
<dbReference type="CDD" id="cd00198">
    <property type="entry name" value="vWFA"/>
    <property type="match status" value="1"/>
</dbReference>
<organism evidence="8 9">
    <name type="scientific">Pseudodesulfovibrio nedwellii</name>
    <dbReference type="NCBI Taxonomy" id="2973072"/>
    <lineage>
        <taxon>Bacteria</taxon>
        <taxon>Pseudomonadati</taxon>
        <taxon>Thermodesulfobacteriota</taxon>
        <taxon>Desulfovibrionia</taxon>
        <taxon>Desulfovibrionales</taxon>
        <taxon>Desulfovibrionaceae</taxon>
    </lineage>
</organism>
<keyword evidence="3" id="KW-0998">Cell outer membrane</keyword>
<dbReference type="SUPFAM" id="SSF103088">
    <property type="entry name" value="OmpA-like"/>
    <property type="match status" value="1"/>
</dbReference>
<feature type="chain" id="PRO_5046532438" evidence="5">
    <location>
        <begin position="24"/>
        <end position="349"/>
    </location>
</feature>
<keyword evidence="5" id="KW-0732">Signal</keyword>
<evidence type="ECO:0000259" key="6">
    <source>
        <dbReference type="PROSITE" id="PS50234"/>
    </source>
</evidence>
<protein>
    <submittedName>
        <fullName evidence="8">Membrane protein</fullName>
    </submittedName>
</protein>
<reference evidence="8 9" key="1">
    <citation type="submission" date="2022-08" db="EMBL/GenBank/DDBJ databases">
        <title>Genome Sequence of the sulphate-reducing bacterium, Pseudodesulfovibrio sp. SYK.</title>
        <authorList>
            <person name="Kondo R."/>
            <person name="Kataoka T."/>
        </authorList>
    </citation>
    <scope>NUCLEOTIDE SEQUENCE [LARGE SCALE GENOMIC DNA]</scope>
    <source>
        <strain evidence="8 9">SYK</strain>
    </source>
</reference>
<dbReference type="CDD" id="cd07185">
    <property type="entry name" value="OmpA_C-like"/>
    <property type="match status" value="1"/>
</dbReference>
<evidence type="ECO:0000256" key="4">
    <source>
        <dbReference type="PROSITE-ProRule" id="PRU00473"/>
    </source>
</evidence>
<dbReference type="InterPro" id="IPR036737">
    <property type="entry name" value="OmpA-like_sf"/>
</dbReference>
<dbReference type="PANTHER" id="PTHR30329">
    <property type="entry name" value="STATOR ELEMENT OF FLAGELLAR MOTOR COMPLEX"/>
    <property type="match status" value="1"/>
</dbReference>
<dbReference type="InterPro" id="IPR006664">
    <property type="entry name" value="OMP_bac"/>
</dbReference>
<evidence type="ECO:0000256" key="1">
    <source>
        <dbReference type="ARBA" id="ARBA00004442"/>
    </source>
</evidence>
<comment type="subcellular location">
    <subcellularLocation>
        <location evidence="1">Cell outer membrane</location>
    </subcellularLocation>
</comment>
<dbReference type="InterPro" id="IPR006665">
    <property type="entry name" value="OmpA-like"/>
</dbReference>
<evidence type="ECO:0000256" key="3">
    <source>
        <dbReference type="ARBA" id="ARBA00023237"/>
    </source>
</evidence>
<evidence type="ECO:0000256" key="2">
    <source>
        <dbReference type="ARBA" id="ARBA00023136"/>
    </source>
</evidence>
<evidence type="ECO:0000259" key="7">
    <source>
        <dbReference type="PROSITE" id="PS51123"/>
    </source>
</evidence>
<dbReference type="PANTHER" id="PTHR30329:SF21">
    <property type="entry name" value="LIPOPROTEIN YIAD-RELATED"/>
    <property type="match status" value="1"/>
</dbReference>
<dbReference type="Gene3D" id="3.30.1330.60">
    <property type="entry name" value="OmpA-like domain"/>
    <property type="match status" value="1"/>
</dbReference>
<dbReference type="SUPFAM" id="SSF53300">
    <property type="entry name" value="vWA-like"/>
    <property type="match status" value="1"/>
</dbReference>
<dbReference type="Pfam" id="PF00691">
    <property type="entry name" value="OmpA"/>
    <property type="match status" value="1"/>
</dbReference>
<evidence type="ECO:0000313" key="8">
    <source>
        <dbReference type="EMBL" id="BDQ37534.1"/>
    </source>
</evidence>
<evidence type="ECO:0000313" key="9">
    <source>
        <dbReference type="Proteomes" id="UP001317742"/>
    </source>
</evidence>
<sequence>MNQSKKMLMLTLAAVMVFTFAMAATASAKMVKQVDNFILFVDQSGSMAMTHEGLGEKKIDLAVQTIKAMNKAIPELDYNSAVFMFAPFEAKCPPKAYDKASVDAAADRITTEYEIFNRSTPLGAGLADVAPVVASMSGKTALVIFTDGDSNIGADPVGVAQDLYKTYGDNLCVHVVSFADNAAGEATINGIRKAFPCSVATDAATLMNTAAMDQYAEQVFYDVVADEPTPAPVVTPMAKEVVSFNLNFGFDKYAITDEMVPVLEQAKMILEEDSAATYEVSGYTDSTGAEAYNQGLSERRANSVVEWLTANGIDASRLEAKGYGETNPKYDNTTKEGRRLNRRVEIQTK</sequence>
<proteinExistence type="predicted"/>
<keyword evidence="2 4" id="KW-0472">Membrane</keyword>
<dbReference type="PROSITE" id="PS51123">
    <property type="entry name" value="OMPA_2"/>
    <property type="match status" value="1"/>
</dbReference>
<dbReference type="InterPro" id="IPR002035">
    <property type="entry name" value="VWF_A"/>
</dbReference>
<gene>
    <name evidence="8" type="ORF">SYK_18940</name>
</gene>
<dbReference type="RefSeq" id="WP_281760054.1">
    <property type="nucleotide sequence ID" value="NZ_AP026709.1"/>
</dbReference>
<feature type="domain" description="VWFA" evidence="6">
    <location>
        <begin position="36"/>
        <end position="219"/>
    </location>
</feature>
<dbReference type="PRINTS" id="PR01021">
    <property type="entry name" value="OMPADOMAIN"/>
</dbReference>
<dbReference type="InterPro" id="IPR050330">
    <property type="entry name" value="Bact_OuterMem_StrucFunc"/>
</dbReference>
<dbReference type="InterPro" id="IPR036465">
    <property type="entry name" value="vWFA_dom_sf"/>
</dbReference>
<name>A0ABN6S2U6_9BACT</name>
<feature type="domain" description="OmpA-like" evidence="7">
    <location>
        <begin position="237"/>
        <end position="349"/>
    </location>
</feature>
<dbReference type="PROSITE" id="PS50234">
    <property type="entry name" value="VWFA"/>
    <property type="match status" value="1"/>
</dbReference>